<protein>
    <submittedName>
        <fullName evidence="1">Uncharacterized protein</fullName>
    </submittedName>
</protein>
<dbReference type="Proteomes" id="UP000236290">
    <property type="component" value="Unassembled WGS sequence"/>
</dbReference>
<dbReference type="AlphaFoldDB" id="A0A2K0UHF2"/>
<comment type="caution">
    <text evidence="1">The sequence shown here is derived from an EMBL/GenBank/DDBJ whole genome shotgun (WGS) entry which is preliminary data.</text>
</comment>
<dbReference type="EMBL" id="MTYI01000030">
    <property type="protein sequence ID" value="PNP57220.1"/>
    <property type="molecule type" value="Genomic_DNA"/>
</dbReference>
<evidence type="ECO:0000313" key="1">
    <source>
        <dbReference type="EMBL" id="PNP57220.1"/>
    </source>
</evidence>
<name>A0A2K0UHF2_TRIHA</name>
<proteinExistence type="predicted"/>
<reference evidence="1 2" key="1">
    <citation type="submission" date="2017-02" db="EMBL/GenBank/DDBJ databases">
        <title>Genomes of Trichoderma spp. with biocontrol activity.</title>
        <authorList>
            <person name="Gardiner D."/>
            <person name="Kazan K."/>
            <person name="Vos C."/>
            <person name="Harvey P."/>
        </authorList>
    </citation>
    <scope>NUCLEOTIDE SEQUENCE [LARGE SCALE GENOMIC DNA]</scope>
    <source>
        <strain evidence="1 2">Tr1</strain>
    </source>
</reference>
<gene>
    <name evidence="1" type="ORF">THARTR1_02750</name>
</gene>
<organism evidence="1 2">
    <name type="scientific">Trichoderma harzianum</name>
    <name type="common">Hypocrea lixii</name>
    <dbReference type="NCBI Taxonomy" id="5544"/>
    <lineage>
        <taxon>Eukaryota</taxon>
        <taxon>Fungi</taxon>
        <taxon>Dikarya</taxon>
        <taxon>Ascomycota</taxon>
        <taxon>Pezizomycotina</taxon>
        <taxon>Sordariomycetes</taxon>
        <taxon>Hypocreomycetidae</taxon>
        <taxon>Hypocreales</taxon>
        <taxon>Hypocreaceae</taxon>
        <taxon>Trichoderma</taxon>
    </lineage>
</organism>
<accession>A0A2K0UHF2</accession>
<evidence type="ECO:0000313" key="2">
    <source>
        <dbReference type="Proteomes" id="UP000236290"/>
    </source>
</evidence>
<sequence length="71" mass="7804">MLSGVALMEDSSASNSQHSNFETSRFFLKTGKANHASVFGLLQFRILVGSTTSLVEHATRFSSMRKDAHMP</sequence>